<gene>
    <name evidence="3" type="ordered locus">Francci3_4066</name>
</gene>
<keyword evidence="4" id="KW-1185">Reference proteome</keyword>
<feature type="transmembrane region" description="Helical" evidence="2">
    <location>
        <begin position="283"/>
        <end position="300"/>
    </location>
</feature>
<protein>
    <submittedName>
        <fullName evidence="3">Sodium/proton antiporter, CPA1 family</fullName>
    </submittedName>
</protein>
<feature type="transmembrane region" description="Helical" evidence="2">
    <location>
        <begin position="362"/>
        <end position="385"/>
    </location>
</feature>
<dbReference type="HOGENOM" id="CLU_693991_0_0_11"/>
<dbReference type="eggNOG" id="COG0025">
    <property type="taxonomic scope" value="Bacteria"/>
</dbReference>
<feature type="transmembrane region" description="Helical" evidence="2">
    <location>
        <begin position="148"/>
        <end position="169"/>
    </location>
</feature>
<keyword evidence="2" id="KW-0472">Membrane</keyword>
<dbReference type="AlphaFoldDB" id="Q2J5M6"/>
<dbReference type="Proteomes" id="UP000001937">
    <property type="component" value="Chromosome"/>
</dbReference>
<dbReference type="STRING" id="106370.Francci3_4066"/>
<evidence type="ECO:0000256" key="1">
    <source>
        <dbReference type="SAM" id="MobiDB-lite"/>
    </source>
</evidence>
<organism evidence="3 4">
    <name type="scientific">Frankia casuarinae (strain DSM 45818 / CECT 9043 / HFP020203 / CcI3)</name>
    <dbReference type="NCBI Taxonomy" id="106370"/>
    <lineage>
        <taxon>Bacteria</taxon>
        <taxon>Bacillati</taxon>
        <taxon>Actinomycetota</taxon>
        <taxon>Actinomycetes</taxon>
        <taxon>Frankiales</taxon>
        <taxon>Frankiaceae</taxon>
        <taxon>Frankia</taxon>
    </lineage>
</organism>
<evidence type="ECO:0000313" key="4">
    <source>
        <dbReference type="Proteomes" id="UP000001937"/>
    </source>
</evidence>
<sequence>MRRLDLTYGCRLRELHCTSFIARRPLWAMASRRRTPLSAVQHHGEVELDAGPSVTVQRSMRPYPVTPHAGHGCVSASRQPGGRRGASGETGTAVPPLEPDRAMRSLQRAQSFGQLASLVSLIGVGVALSALFQLFHLPNISKVHGYRMAIAVLLAVGLYGATLGIARAAWADIRRIVLVVTVGVALKALLIGGALALALGDPLYLLLGVVVAQIDPLSVATLTSGSRMSERGQDLLRSWAAFDDPVTVLLTVSLVTAVGSTFVKDQPAMTPDLGGPSGVSGFFVGLALNLGLVTLTALLWRGAKRNATSALALTTGLIMVAAGFFLMLAVAIGGLILRPDAKLFPERGDDFFPHLVERTVRVAFYGAAVALGLLLQGSGTFALWCDRGRASWVALIA</sequence>
<feature type="transmembrane region" description="Helical" evidence="2">
    <location>
        <begin position="312"/>
        <end position="337"/>
    </location>
</feature>
<feature type="transmembrane region" description="Helical" evidence="2">
    <location>
        <begin position="176"/>
        <end position="197"/>
    </location>
</feature>
<evidence type="ECO:0000313" key="3">
    <source>
        <dbReference type="EMBL" id="ABD13416.1"/>
    </source>
</evidence>
<proteinExistence type="predicted"/>
<reference evidence="3 4" key="1">
    <citation type="journal article" date="2007" name="Genome Res.">
        <title>Genome characteristics of facultatively symbiotic Frankia sp. strains reflect host range and host plant biogeography.</title>
        <authorList>
            <person name="Normand P."/>
            <person name="Lapierre P."/>
            <person name="Tisa L.S."/>
            <person name="Gogarten J.P."/>
            <person name="Alloisio N."/>
            <person name="Bagnarol E."/>
            <person name="Bassi C.A."/>
            <person name="Berry A.M."/>
            <person name="Bickhart D.M."/>
            <person name="Choisne N."/>
            <person name="Couloux A."/>
            <person name="Cournoyer B."/>
            <person name="Cruveiller S."/>
            <person name="Daubin V."/>
            <person name="Demange N."/>
            <person name="Francino M.P."/>
            <person name="Goltsman E."/>
            <person name="Huang Y."/>
            <person name="Kopp O.R."/>
            <person name="Labarre L."/>
            <person name="Lapidus A."/>
            <person name="Lavire C."/>
            <person name="Marechal J."/>
            <person name="Martinez M."/>
            <person name="Mastronunzio J.E."/>
            <person name="Mullin B.C."/>
            <person name="Niemann J."/>
            <person name="Pujic P."/>
            <person name="Rawnsley T."/>
            <person name="Rouy Z."/>
            <person name="Schenowitz C."/>
            <person name="Sellstedt A."/>
            <person name="Tavares F."/>
            <person name="Tomkins J.P."/>
            <person name="Vallenet D."/>
            <person name="Valverde C."/>
            <person name="Wall L.G."/>
            <person name="Wang Y."/>
            <person name="Medigue C."/>
            <person name="Benson D.R."/>
        </authorList>
    </citation>
    <scope>NUCLEOTIDE SEQUENCE [LARGE SCALE GENOMIC DNA]</scope>
    <source>
        <strain evidence="4">DSM 45818 / CECT 9043 / CcI3</strain>
    </source>
</reference>
<feature type="transmembrane region" description="Helical" evidence="2">
    <location>
        <begin position="112"/>
        <end position="136"/>
    </location>
</feature>
<feature type="transmembrane region" description="Helical" evidence="2">
    <location>
        <begin position="203"/>
        <end position="225"/>
    </location>
</feature>
<feature type="region of interest" description="Disordered" evidence="1">
    <location>
        <begin position="67"/>
        <end position="98"/>
    </location>
</feature>
<dbReference type="EMBL" id="CP000249">
    <property type="protein sequence ID" value="ABD13416.1"/>
    <property type="molecule type" value="Genomic_DNA"/>
</dbReference>
<dbReference type="KEGG" id="fra:Francci3_4066"/>
<keyword evidence="2" id="KW-0812">Transmembrane</keyword>
<name>Q2J5M6_FRACC</name>
<keyword evidence="2" id="KW-1133">Transmembrane helix</keyword>
<feature type="transmembrane region" description="Helical" evidence="2">
    <location>
        <begin position="246"/>
        <end position="263"/>
    </location>
</feature>
<evidence type="ECO:0000256" key="2">
    <source>
        <dbReference type="SAM" id="Phobius"/>
    </source>
</evidence>
<accession>Q2J5M6</accession>